<dbReference type="eggNOG" id="KOG4174">
    <property type="taxonomic scope" value="Eukaryota"/>
</dbReference>
<dbReference type="GO" id="GO:0005737">
    <property type="term" value="C:cytoplasm"/>
    <property type="evidence" value="ECO:0007669"/>
    <property type="project" value="TreeGrafter"/>
</dbReference>
<evidence type="ECO:0000259" key="1">
    <source>
        <dbReference type="Pfam" id="PF10354"/>
    </source>
</evidence>
<dbReference type="GO" id="GO:0070042">
    <property type="term" value="F:rRNA (uridine-N3-)-methyltransferase activity"/>
    <property type="evidence" value="ECO:0007669"/>
    <property type="project" value="InterPro"/>
</dbReference>
<evidence type="ECO:0000313" key="3">
    <source>
        <dbReference type="Proteomes" id="UP000029121"/>
    </source>
</evidence>
<accession>R0INV9</accession>
<dbReference type="EMBL" id="KB870805">
    <property type="protein sequence ID" value="EOA38848.1"/>
    <property type="molecule type" value="Genomic_DNA"/>
</dbReference>
<name>R0INV9_9BRAS</name>
<sequence>MAMRELSEVKRGWDDEEEVWVKHYSSNHQILLVGEGDFSFSRSLATLFGSASNICASSLDSYDNVVRKYKKARSNLETLKRLGAFLLHGVDATTLQYHPDLRYRRFDRIIFNFPHAGFHGKETDSSLIRKHRELVFGFFHGASRLLRADGEVHVSHKNKAPFCNWNLEELASRCFLVLIQRVAFEKSNYPGYENKRGDGSRCDKPFLLGECSTFKFKFSRVAKELYAEKVRWREVKEQESSFPQGFVNLQPVPFDHGYAQQTEFHAIAGTITLGKSKILVFNQDKEHLHWIFVMNKNIDIHSFLICTLKNHQKDTACFVKTYQFKLVKNRYSNALTAQVEFLMKVMAGKYEECQQNFSGYVDGSKQRIVLKMDVSDSEKSMKKAMKIASAKSGVRSVSILGQNDQLVLLGEGIDLAELIRELKRKVCQTSIITVQAAPPPQQQPHPMAMGQYNQMPPARRCTCEIPNSGFCGICCSMSQHTYQMVSSPYPPQVLYCRDETNSCNIL</sequence>
<reference evidence="3" key="1">
    <citation type="journal article" date="2013" name="Nat. Genet.">
        <title>The Capsella rubella genome and the genomic consequences of rapid mating system evolution.</title>
        <authorList>
            <person name="Slotte T."/>
            <person name="Hazzouri K.M."/>
            <person name="Agren J.A."/>
            <person name="Koenig D."/>
            <person name="Maumus F."/>
            <person name="Guo Y.L."/>
            <person name="Steige K."/>
            <person name="Platts A.E."/>
            <person name="Escobar J.S."/>
            <person name="Newman L.K."/>
            <person name="Wang W."/>
            <person name="Mandakova T."/>
            <person name="Vello E."/>
            <person name="Smith L.M."/>
            <person name="Henz S.R."/>
            <person name="Steffen J."/>
            <person name="Takuno S."/>
            <person name="Brandvain Y."/>
            <person name="Coop G."/>
            <person name="Andolfatto P."/>
            <person name="Hu T.T."/>
            <person name="Blanchette M."/>
            <person name="Clark R.M."/>
            <person name="Quesneville H."/>
            <person name="Nordborg M."/>
            <person name="Gaut B.S."/>
            <person name="Lysak M.A."/>
            <person name="Jenkins J."/>
            <person name="Grimwood J."/>
            <person name="Chapman J."/>
            <person name="Prochnik S."/>
            <person name="Shu S."/>
            <person name="Rokhsar D."/>
            <person name="Schmutz J."/>
            <person name="Weigel D."/>
            <person name="Wright S.I."/>
        </authorList>
    </citation>
    <scope>NUCLEOTIDE SEQUENCE [LARGE SCALE GENOMIC DNA]</scope>
    <source>
        <strain evidence="3">cv. Monte Gargano</strain>
    </source>
</reference>
<dbReference type="Pfam" id="PF10354">
    <property type="entry name" value="BMT5-like"/>
    <property type="match status" value="1"/>
</dbReference>
<dbReference type="Gene3D" id="3.30.70.100">
    <property type="match status" value="1"/>
</dbReference>
<dbReference type="AlphaFoldDB" id="R0INV9"/>
<dbReference type="CDD" id="cd02440">
    <property type="entry name" value="AdoMet_MTases"/>
    <property type="match status" value="1"/>
</dbReference>
<protein>
    <recommendedName>
        <fullName evidence="1">25S rRNA (uridine-N(3))-methyltransferase BMT5-like domain-containing protein</fullName>
    </recommendedName>
</protein>
<dbReference type="PANTHER" id="PTHR11538:SF26">
    <property type="entry name" value="FERREDOXIN-FOLD ANTICODON-BINDING DOMAIN-CONTAINING PROTEIN 1"/>
    <property type="match status" value="1"/>
</dbReference>
<dbReference type="Proteomes" id="UP000029121">
    <property type="component" value="Unassembled WGS sequence"/>
</dbReference>
<feature type="domain" description="25S rRNA (uridine-N(3))-methyltransferase BMT5-like" evidence="1">
    <location>
        <begin position="31"/>
        <end position="196"/>
    </location>
</feature>
<gene>
    <name evidence="2" type="ORF">CARUB_v10011197mg</name>
</gene>
<proteinExistence type="predicted"/>
<evidence type="ECO:0000313" key="2">
    <source>
        <dbReference type="EMBL" id="EOA38848.1"/>
    </source>
</evidence>
<dbReference type="FunFam" id="3.40.50.150:FF:000440">
    <property type="entry name" value="Os09g0479300 protein"/>
    <property type="match status" value="1"/>
</dbReference>
<keyword evidence="3" id="KW-1185">Reference proteome</keyword>
<dbReference type="GO" id="GO:0070475">
    <property type="term" value="P:rRNA base methylation"/>
    <property type="evidence" value="ECO:0007669"/>
    <property type="project" value="InterPro"/>
</dbReference>
<dbReference type="InterPro" id="IPR019446">
    <property type="entry name" value="BMT5-like"/>
</dbReference>
<dbReference type="PANTHER" id="PTHR11538">
    <property type="entry name" value="PHENYLALANYL-TRNA SYNTHETASE"/>
    <property type="match status" value="1"/>
</dbReference>
<organism evidence="2 3">
    <name type="scientific">Capsella rubella</name>
    <dbReference type="NCBI Taxonomy" id="81985"/>
    <lineage>
        <taxon>Eukaryota</taxon>
        <taxon>Viridiplantae</taxon>
        <taxon>Streptophyta</taxon>
        <taxon>Embryophyta</taxon>
        <taxon>Tracheophyta</taxon>
        <taxon>Spermatophyta</taxon>
        <taxon>Magnoliopsida</taxon>
        <taxon>eudicotyledons</taxon>
        <taxon>Gunneridae</taxon>
        <taxon>Pentapetalae</taxon>
        <taxon>rosids</taxon>
        <taxon>malvids</taxon>
        <taxon>Brassicales</taxon>
        <taxon>Brassicaceae</taxon>
        <taxon>Camelineae</taxon>
        <taxon>Capsella</taxon>
    </lineage>
</organism>